<dbReference type="Proteomes" id="UP001516662">
    <property type="component" value="Unassembled WGS sequence"/>
</dbReference>
<keyword evidence="3" id="KW-1185">Reference proteome</keyword>
<keyword evidence="1" id="KW-0472">Membrane</keyword>
<evidence type="ECO:0000256" key="1">
    <source>
        <dbReference type="SAM" id="Phobius"/>
    </source>
</evidence>
<reference evidence="2 3" key="1">
    <citation type="submission" date="2020-10" db="EMBL/GenBank/DDBJ databases">
        <title>Bacillus sp. HD4P25, an endophyte from a halophyte.</title>
        <authorList>
            <person name="Sun J.-Q."/>
        </authorList>
    </citation>
    <scope>NUCLEOTIDE SEQUENCE [LARGE SCALE GENOMIC DNA]</scope>
    <source>
        <strain evidence="2 3">YIM 93174</strain>
    </source>
</reference>
<keyword evidence="1" id="KW-1133">Transmembrane helix</keyword>
<accession>A0ABR9QQ16</accession>
<keyword evidence="1" id="KW-0812">Transmembrane</keyword>
<dbReference type="EMBL" id="JADCLJ010000025">
    <property type="protein sequence ID" value="MBE4910581.1"/>
    <property type="molecule type" value="Genomic_DNA"/>
</dbReference>
<organism evidence="2 3">
    <name type="scientific">Litchfieldia luteola</name>
    <dbReference type="NCBI Taxonomy" id="682179"/>
    <lineage>
        <taxon>Bacteria</taxon>
        <taxon>Bacillati</taxon>
        <taxon>Bacillota</taxon>
        <taxon>Bacilli</taxon>
        <taxon>Bacillales</taxon>
        <taxon>Bacillaceae</taxon>
        <taxon>Litchfieldia</taxon>
    </lineage>
</organism>
<dbReference type="RefSeq" id="WP_193539859.1">
    <property type="nucleotide sequence ID" value="NZ_JADCLJ010000025.1"/>
</dbReference>
<gene>
    <name evidence="2" type="ORF">IMZ08_21310</name>
</gene>
<evidence type="ECO:0000313" key="3">
    <source>
        <dbReference type="Proteomes" id="UP001516662"/>
    </source>
</evidence>
<feature type="transmembrane region" description="Helical" evidence="1">
    <location>
        <begin position="12"/>
        <end position="36"/>
    </location>
</feature>
<name>A0ABR9QQ16_9BACI</name>
<feature type="transmembrane region" description="Helical" evidence="1">
    <location>
        <begin position="56"/>
        <end position="76"/>
    </location>
</feature>
<proteinExistence type="predicted"/>
<sequence>MKSKILKSILALIVLSISPFVMIAAVGMLFVILQMIGGATFTGGVVSFVNFIYSLVPLYPYLTAIPTIIVLAVAIIKNRNKLIKLFVNR</sequence>
<evidence type="ECO:0000313" key="2">
    <source>
        <dbReference type="EMBL" id="MBE4910581.1"/>
    </source>
</evidence>
<protein>
    <submittedName>
        <fullName evidence="2">Uncharacterized protein</fullName>
    </submittedName>
</protein>
<comment type="caution">
    <text evidence="2">The sequence shown here is derived from an EMBL/GenBank/DDBJ whole genome shotgun (WGS) entry which is preliminary data.</text>
</comment>